<dbReference type="EMBL" id="CP022163">
    <property type="protein sequence ID" value="ATB32291.1"/>
    <property type="molecule type" value="Genomic_DNA"/>
</dbReference>
<gene>
    <name evidence="1" type="ORF">MEBOL_005768</name>
</gene>
<sequence>MPGRPDWLVALINTEVDIRIRNDARTMAAPNTFLGYPKDRIFQEVLGGGQADFDAPIGKLTGEDRALLYAKYNQSRHLDELGEAFDQLFSITSRAGQPTLIDLGCGPFTAGLALAATLNKARAFRYHGFDRADSMRGLGARFAETAKRLGAFHPNATWSFGQNLDIHDFGRIRGDLTLVVASYLLASPTVDVESLVGSVVNAVNRIGPGPAAVLYTNSAKPGPNKKYPSFSKALRESGFELKRDHVELFQKTKNPADLRYALFFRPATTVLKF</sequence>
<evidence type="ECO:0000313" key="2">
    <source>
        <dbReference type="Proteomes" id="UP000217289"/>
    </source>
</evidence>
<dbReference type="Proteomes" id="UP000217289">
    <property type="component" value="Chromosome"/>
</dbReference>
<dbReference type="OrthoDB" id="511303at2"/>
<accession>A0A250IM82</accession>
<dbReference type="InterPro" id="IPR029063">
    <property type="entry name" value="SAM-dependent_MTases_sf"/>
</dbReference>
<dbReference type="KEGG" id="mbd:MEBOL_005768"/>
<dbReference type="RefSeq" id="WP_157775601.1">
    <property type="nucleotide sequence ID" value="NZ_CP022163.1"/>
</dbReference>
<dbReference type="AlphaFoldDB" id="A0A250IM82"/>
<evidence type="ECO:0000313" key="1">
    <source>
        <dbReference type="EMBL" id="ATB32291.1"/>
    </source>
</evidence>
<proteinExistence type="predicted"/>
<evidence type="ECO:0008006" key="3">
    <source>
        <dbReference type="Google" id="ProtNLM"/>
    </source>
</evidence>
<name>A0A250IM82_9BACT</name>
<organism evidence="1 2">
    <name type="scientific">Melittangium boletus DSM 14713</name>
    <dbReference type="NCBI Taxonomy" id="1294270"/>
    <lineage>
        <taxon>Bacteria</taxon>
        <taxon>Pseudomonadati</taxon>
        <taxon>Myxococcota</taxon>
        <taxon>Myxococcia</taxon>
        <taxon>Myxococcales</taxon>
        <taxon>Cystobacterineae</taxon>
        <taxon>Archangiaceae</taxon>
        <taxon>Melittangium</taxon>
    </lineage>
</organism>
<protein>
    <recommendedName>
        <fullName evidence="3">Methyltransferase domain-containing protein</fullName>
    </recommendedName>
</protein>
<dbReference type="Gene3D" id="3.40.50.150">
    <property type="entry name" value="Vaccinia Virus protein VP39"/>
    <property type="match status" value="1"/>
</dbReference>
<keyword evidence="2" id="KW-1185">Reference proteome</keyword>
<reference evidence="1 2" key="1">
    <citation type="submission" date="2017-06" db="EMBL/GenBank/DDBJ databases">
        <authorList>
            <person name="Kim H.J."/>
            <person name="Triplett B.A."/>
        </authorList>
    </citation>
    <scope>NUCLEOTIDE SEQUENCE [LARGE SCALE GENOMIC DNA]</scope>
    <source>
        <strain evidence="1 2">DSM 14713</strain>
    </source>
</reference>